<feature type="domain" description="RNA-binding S4" evidence="8">
    <location>
        <begin position="10"/>
        <end position="68"/>
    </location>
</feature>
<dbReference type="PANTHER" id="PTHR47683:SF3">
    <property type="entry name" value="RIBOSOMAL LARGE SUBUNIT PSEUDOURIDINE SYNTHASE B"/>
    <property type="match status" value="1"/>
</dbReference>
<evidence type="ECO:0000313" key="10">
    <source>
        <dbReference type="Proteomes" id="UP000309138"/>
    </source>
</evidence>
<evidence type="ECO:0000256" key="1">
    <source>
        <dbReference type="ARBA" id="ARBA00000073"/>
    </source>
</evidence>
<dbReference type="GO" id="GO:0000455">
    <property type="term" value="P:enzyme-directed rRNA pseudouridine synthesis"/>
    <property type="evidence" value="ECO:0007669"/>
    <property type="project" value="UniProtKB-ARBA"/>
</dbReference>
<dbReference type="InterPro" id="IPR042092">
    <property type="entry name" value="PsdUridine_s_RsuA/RluB/E/F_cat"/>
</dbReference>
<dbReference type="InterPro" id="IPR002942">
    <property type="entry name" value="S4_RNA-bd"/>
</dbReference>
<dbReference type="PANTHER" id="PTHR47683">
    <property type="entry name" value="PSEUDOURIDINE SYNTHASE FAMILY PROTEIN-RELATED"/>
    <property type="match status" value="1"/>
</dbReference>
<comment type="catalytic activity">
    <reaction evidence="1">
        <text>a uridine in RNA = a pseudouridine in RNA</text>
        <dbReference type="Rhea" id="RHEA:48348"/>
        <dbReference type="Rhea" id="RHEA-COMP:12068"/>
        <dbReference type="Rhea" id="RHEA-COMP:12069"/>
        <dbReference type="ChEBI" id="CHEBI:65314"/>
        <dbReference type="ChEBI" id="CHEBI:65315"/>
    </reaction>
</comment>
<dbReference type="EC" id="5.4.99.-" evidence="6"/>
<dbReference type="CDD" id="cd00165">
    <property type="entry name" value="S4"/>
    <property type="match status" value="1"/>
</dbReference>
<dbReference type="SUPFAM" id="SSF55120">
    <property type="entry name" value="Pseudouridine synthase"/>
    <property type="match status" value="1"/>
</dbReference>
<dbReference type="InterPro" id="IPR018496">
    <property type="entry name" value="PsdUridine_synth_RsuA/RluB_CS"/>
</dbReference>
<dbReference type="NCBIfam" id="TIGR00093">
    <property type="entry name" value="pseudouridine synthase"/>
    <property type="match status" value="1"/>
</dbReference>
<dbReference type="Gene3D" id="3.30.70.580">
    <property type="entry name" value="Pseudouridine synthase I, catalytic domain, N-terminal subdomain"/>
    <property type="match status" value="1"/>
</dbReference>
<evidence type="ECO:0000256" key="7">
    <source>
        <dbReference type="SAM" id="MobiDB-lite"/>
    </source>
</evidence>
<feature type="compositionally biased region" description="Basic and acidic residues" evidence="7">
    <location>
        <begin position="319"/>
        <end position="365"/>
    </location>
</feature>
<protein>
    <recommendedName>
        <fullName evidence="6">Pseudouridine synthase</fullName>
        <ecNumber evidence="6">5.4.99.-</ecNumber>
    </recommendedName>
</protein>
<evidence type="ECO:0000256" key="4">
    <source>
        <dbReference type="ARBA" id="ARBA00023235"/>
    </source>
</evidence>
<proteinExistence type="inferred from homology"/>
<dbReference type="InterPro" id="IPR050343">
    <property type="entry name" value="RsuA_PseudoU_synthase"/>
</dbReference>
<dbReference type="SUPFAM" id="SSF55174">
    <property type="entry name" value="Alpha-L RNA-binding motif"/>
    <property type="match status" value="1"/>
</dbReference>
<dbReference type="Gene3D" id="3.10.290.10">
    <property type="entry name" value="RNA-binding S4 domain"/>
    <property type="match status" value="1"/>
</dbReference>
<keyword evidence="10" id="KW-1185">Reference proteome</keyword>
<dbReference type="GO" id="GO:0003723">
    <property type="term" value="F:RNA binding"/>
    <property type="evidence" value="ECO:0007669"/>
    <property type="project" value="UniProtKB-KW"/>
</dbReference>
<evidence type="ECO:0000256" key="5">
    <source>
        <dbReference type="PROSITE-ProRule" id="PRU00182"/>
    </source>
</evidence>
<sequence length="455" mass="49369">MPPSNPDAVHRIAKLLARAGIASRREIERMIAEGRVAIDGTPLATPATLIASLRGVTVDGQPVAAPAPARLFRFHKPAGVLTTERDPAGRRTIYDILPRDLPRVMPVGRLDLNTEGLLLLTTDGELKRQLELPATQVKRSYRARAFGEVSQAQLEELIEGIEIDGIRYGSIDANLERRTGANTWIEMTLTEGKNREVRRVLEHLGLQVSRLIRTSYGPIPLADMPVGAIDEIRQHDLILLRRDLKLAPDRRSDSAVGTHALLARAAVEPDAPRRLGAAGQTRATARADATPAKARVGRIERSGGDARPDRSGRSASGARRPEHDLRRGERGERSASREDRPAQPHRERGSGAGDGRRERGPRAERATAAQRPQRGKPTPSRGSFAREERPAPAERGSARGGGEREASRRAPAPKSDARRPHGTAKPAAGRNDRPRLPGDGAPRPPRPGGKPAGKR</sequence>
<organism evidence="9 10">
    <name type="scientific">Sphingomonas baiyangensis</name>
    <dbReference type="NCBI Taxonomy" id="2572576"/>
    <lineage>
        <taxon>Bacteria</taxon>
        <taxon>Pseudomonadati</taxon>
        <taxon>Pseudomonadota</taxon>
        <taxon>Alphaproteobacteria</taxon>
        <taxon>Sphingomonadales</taxon>
        <taxon>Sphingomonadaceae</taxon>
        <taxon>Sphingomonas</taxon>
    </lineage>
</organism>
<evidence type="ECO:0000256" key="2">
    <source>
        <dbReference type="ARBA" id="ARBA00008348"/>
    </source>
</evidence>
<dbReference type="AlphaFoldDB" id="A0A4U1L1T3"/>
<dbReference type="PROSITE" id="PS50889">
    <property type="entry name" value="S4"/>
    <property type="match status" value="1"/>
</dbReference>
<name>A0A4U1L1T3_9SPHN</name>
<dbReference type="Pfam" id="PF01479">
    <property type="entry name" value="S4"/>
    <property type="match status" value="1"/>
</dbReference>
<evidence type="ECO:0000256" key="6">
    <source>
        <dbReference type="RuleBase" id="RU003887"/>
    </source>
</evidence>
<dbReference type="InterPro" id="IPR000748">
    <property type="entry name" value="PsdUridine_synth_RsuA/RluB/E/F"/>
</dbReference>
<gene>
    <name evidence="9" type="ORF">FBR43_08410</name>
</gene>
<dbReference type="InterPro" id="IPR020103">
    <property type="entry name" value="PsdUridine_synth_cat_dom_sf"/>
</dbReference>
<dbReference type="InterPro" id="IPR020094">
    <property type="entry name" value="TruA/RsuA/RluB/E/F_N"/>
</dbReference>
<dbReference type="InterPro" id="IPR036986">
    <property type="entry name" value="S4_RNA-bd_sf"/>
</dbReference>
<evidence type="ECO:0000256" key="3">
    <source>
        <dbReference type="ARBA" id="ARBA00022884"/>
    </source>
</evidence>
<feature type="region of interest" description="Disordered" evidence="7">
    <location>
        <begin position="272"/>
        <end position="455"/>
    </location>
</feature>
<keyword evidence="4 6" id="KW-0413">Isomerase</keyword>
<comment type="caution">
    <text evidence="9">The sequence shown here is derived from an EMBL/GenBank/DDBJ whole genome shotgun (WGS) entry which is preliminary data.</text>
</comment>
<dbReference type="Pfam" id="PF00849">
    <property type="entry name" value="PseudoU_synth_2"/>
    <property type="match status" value="1"/>
</dbReference>
<evidence type="ECO:0000259" key="8">
    <source>
        <dbReference type="SMART" id="SM00363"/>
    </source>
</evidence>
<feature type="compositionally biased region" description="Low complexity" evidence="7">
    <location>
        <begin position="274"/>
        <end position="294"/>
    </location>
</feature>
<keyword evidence="3 5" id="KW-0694">RNA-binding</keyword>
<dbReference type="GO" id="GO:0120159">
    <property type="term" value="F:rRNA pseudouridine synthase activity"/>
    <property type="evidence" value="ECO:0007669"/>
    <property type="project" value="UniProtKB-ARBA"/>
</dbReference>
<dbReference type="OrthoDB" id="9807213at2"/>
<dbReference type="SMART" id="SM00363">
    <property type="entry name" value="S4"/>
    <property type="match status" value="1"/>
</dbReference>
<dbReference type="Proteomes" id="UP000309138">
    <property type="component" value="Unassembled WGS sequence"/>
</dbReference>
<feature type="compositionally biased region" description="Basic and acidic residues" evidence="7">
    <location>
        <begin position="297"/>
        <end position="312"/>
    </location>
</feature>
<accession>A0A4U1L1T3</accession>
<dbReference type="EMBL" id="SWKR01000002">
    <property type="protein sequence ID" value="TKD50789.1"/>
    <property type="molecule type" value="Genomic_DNA"/>
</dbReference>
<dbReference type="Gene3D" id="3.30.70.1560">
    <property type="entry name" value="Alpha-L RNA-binding motif"/>
    <property type="match status" value="1"/>
</dbReference>
<comment type="similarity">
    <text evidence="2 6">Belongs to the pseudouridine synthase RsuA family.</text>
</comment>
<dbReference type="InterPro" id="IPR006145">
    <property type="entry name" value="PsdUridine_synth_RsuA/RluA"/>
</dbReference>
<evidence type="ECO:0000313" key="9">
    <source>
        <dbReference type="EMBL" id="TKD50789.1"/>
    </source>
</evidence>
<reference evidence="9 10" key="1">
    <citation type="submission" date="2019-04" db="EMBL/GenBank/DDBJ databases">
        <authorList>
            <person name="Yang Y."/>
            <person name="Wei D."/>
        </authorList>
    </citation>
    <scope>NUCLEOTIDE SEQUENCE [LARGE SCALE GENOMIC DNA]</scope>
    <source>
        <strain evidence="9 10">L-1-4w-11</strain>
    </source>
</reference>
<dbReference type="PROSITE" id="PS01149">
    <property type="entry name" value="PSI_RSU"/>
    <property type="match status" value="1"/>
</dbReference>